<feature type="region of interest" description="Disordered" evidence="1">
    <location>
        <begin position="103"/>
        <end position="131"/>
    </location>
</feature>
<dbReference type="AlphaFoldDB" id="A0A0D0AL71"/>
<sequence length="879" mass="99963">MQNLSRHIIGRKLDFMTKFSAHTEEKIALAICALTSEIEFLQRFKDNWAAREIIKACFANNSPRLRKLYKLERAAVRMDAQQIPEANRSEAGGKISVNAYLSEEEKVSKQTRGREAPGEPDPTSEEESDISMEAGKLILKGKKLSKQKLCESHSEEDADDEEEDEDTSSCDEKRTSERESSNSRKKRIIRLRDLADRKRMKENRNIEKREIEGPSELREKDGKGTGALPEKTGKKTGAIGVLHKTKDKETGISSEKKVKEKTSVLREKKEKEAEVLRERKGKGTGTLHKDKAKETYSKEEKENCQLPPKREKKTRKLYEKKEKEISRLFDSEDEKSSSEHEIPRSSKSKIETARTQKCNADNEYNSQRSKARNSAKTMSARKQSNDVQLQSRDEVRVKDPKKTEQRKKAPKNIVFSDSASSSEVVEVRPLVPSSRSDSLEVADSLDENINQPSSSDGQGEKILETSCSHSKTQSSINTKAPFPVAHELFSPKQSTPHLPHMEFSVSESETESENEFRCPACLETIQVDAPDEVFELLARREELLKNPKNSSQIAKIDMKLCSLIAESNDIDELAVKSMMEFWWDKATTINWMAFPKRILEMGQNLKSLISDRDTFTAQRIYQRIQEAYGPSPKEIKQNFTRKPQTVANFCADHTKPGFYGSFGRDVILDALIPLDEDKLWRLLQTTSRWGEMFYGDNDADEEEGSELMKIHKIIRNDLRSLLDDETDIDYVLSNIPPKDRRKIKIEGKKKALDPEKTTSLELYQPKIPQLSEQPLSIEDFDHRVPAGILKKKSTGKRKAVEAESIEQPETPHKKVKISKNLTVKLLSPDQDCSSPVKENTPPPVATGAQRPRPGIRKPDQYIPHAGPSQIRALSSRRRC</sequence>
<feature type="compositionally biased region" description="Polar residues" evidence="1">
    <location>
        <begin position="465"/>
        <end position="476"/>
    </location>
</feature>
<accession>A0A0D0AL71</accession>
<feature type="compositionally biased region" description="Basic and acidic residues" evidence="1">
    <location>
        <begin position="170"/>
        <end position="182"/>
    </location>
</feature>
<feature type="compositionally biased region" description="Basic and acidic residues" evidence="1">
    <location>
        <begin position="244"/>
        <end position="278"/>
    </location>
</feature>
<feature type="compositionally biased region" description="Polar residues" evidence="1">
    <location>
        <begin position="447"/>
        <end position="457"/>
    </location>
</feature>
<feature type="compositionally biased region" description="Basic and acidic residues" evidence="1">
    <location>
        <begin position="316"/>
        <end position="354"/>
    </location>
</feature>
<feature type="compositionally biased region" description="Low complexity" evidence="1">
    <location>
        <begin position="414"/>
        <end position="424"/>
    </location>
</feature>
<name>A0A0D0AL71_9AGAR</name>
<evidence type="ECO:0000313" key="2">
    <source>
        <dbReference type="EMBL" id="KIK50985.1"/>
    </source>
</evidence>
<feature type="region of interest" description="Disordered" evidence="1">
    <location>
        <begin position="151"/>
        <end position="476"/>
    </location>
</feature>
<evidence type="ECO:0008006" key="4">
    <source>
        <dbReference type="Google" id="ProtNLM"/>
    </source>
</evidence>
<proteinExistence type="predicted"/>
<feature type="region of interest" description="Disordered" evidence="1">
    <location>
        <begin position="827"/>
        <end position="879"/>
    </location>
</feature>
<feature type="compositionally biased region" description="Basic and acidic residues" evidence="1">
    <location>
        <begin position="391"/>
        <end position="407"/>
    </location>
</feature>
<dbReference type="Proteomes" id="UP000053593">
    <property type="component" value="Unassembled WGS sequence"/>
</dbReference>
<organism evidence="2 3">
    <name type="scientific">Collybiopsis luxurians FD-317 M1</name>
    <dbReference type="NCBI Taxonomy" id="944289"/>
    <lineage>
        <taxon>Eukaryota</taxon>
        <taxon>Fungi</taxon>
        <taxon>Dikarya</taxon>
        <taxon>Basidiomycota</taxon>
        <taxon>Agaricomycotina</taxon>
        <taxon>Agaricomycetes</taxon>
        <taxon>Agaricomycetidae</taxon>
        <taxon>Agaricales</taxon>
        <taxon>Marasmiineae</taxon>
        <taxon>Omphalotaceae</taxon>
        <taxon>Collybiopsis</taxon>
        <taxon>Collybiopsis luxurians</taxon>
    </lineage>
</organism>
<dbReference type="EMBL" id="KN834876">
    <property type="protein sequence ID" value="KIK50985.1"/>
    <property type="molecule type" value="Genomic_DNA"/>
</dbReference>
<reference evidence="2 3" key="1">
    <citation type="submission" date="2014-04" db="EMBL/GenBank/DDBJ databases">
        <title>Evolutionary Origins and Diversification of the Mycorrhizal Mutualists.</title>
        <authorList>
            <consortium name="DOE Joint Genome Institute"/>
            <consortium name="Mycorrhizal Genomics Consortium"/>
            <person name="Kohler A."/>
            <person name="Kuo A."/>
            <person name="Nagy L.G."/>
            <person name="Floudas D."/>
            <person name="Copeland A."/>
            <person name="Barry K.W."/>
            <person name="Cichocki N."/>
            <person name="Veneault-Fourrey C."/>
            <person name="LaButti K."/>
            <person name="Lindquist E.A."/>
            <person name="Lipzen A."/>
            <person name="Lundell T."/>
            <person name="Morin E."/>
            <person name="Murat C."/>
            <person name="Riley R."/>
            <person name="Ohm R."/>
            <person name="Sun H."/>
            <person name="Tunlid A."/>
            <person name="Henrissat B."/>
            <person name="Grigoriev I.V."/>
            <person name="Hibbett D.S."/>
            <person name="Martin F."/>
        </authorList>
    </citation>
    <scope>NUCLEOTIDE SEQUENCE [LARGE SCALE GENOMIC DNA]</scope>
    <source>
        <strain evidence="2 3">FD-317 M1</strain>
    </source>
</reference>
<feature type="compositionally biased region" description="Basic and acidic residues" evidence="1">
    <location>
        <begin position="103"/>
        <end position="117"/>
    </location>
</feature>
<gene>
    <name evidence="2" type="ORF">GYMLUDRAFT_252455</name>
</gene>
<feature type="compositionally biased region" description="Acidic residues" evidence="1">
    <location>
        <begin position="156"/>
        <end position="169"/>
    </location>
</feature>
<feature type="compositionally biased region" description="Basic and acidic residues" evidence="1">
    <location>
        <begin position="190"/>
        <end position="223"/>
    </location>
</feature>
<dbReference type="HOGENOM" id="CLU_327331_0_0_1"/>
<feature type="compositionally biased region" description="Polar residues" evidence="1">
    <location>
        <begin position="355"/>
        <end position="390"/>
    </location>
</feature>
<keyword evidence="3" id="KW-1185">Reference proteome</keyword>
<evidence type="ECO:0000256" key="1">
    <source>
        <dbReference type="SAM" id="MobiDB-lite"/>
    </source>
</evidence>
<feature type="compositionally biased region" description="Basic and acidic residues" evidence="1">
    <location>
        <begin position="287"/>
        <end position="303"/>
    </location>
</feature>
<protein>
    <recommendedName>
        <fullName evidence="4">Restriction of telomere capping protein 4</fullName>
    </recommendedName>
</protein>
<evidence type="ECO:0000313" key="3">
    <source>
        <dbReference type="Proteomes" id="UP000053593"/>
    </source>
</evidence>